<feature type="region of interest" description="Disordered" evidence="1">
    <location>
        <begin position="38"/>
        <end position="111"/>
    </location>
</feature>
<accession>A0A2G8Y3B9</accession>
<dbReference type="EMBL" id="AGQR02001530">
    <property type="protein sequence ID" value="PIM01509.1"/>
    <property type="molecule type" value="Genomic_DNA"/>
</dbReference>
<reference evidence="2 3" key="1">
    <citation type="journal article" date="2016" name="Nat. Commun.">
        <title>Local admixture of amplified and diversified secreted pathogenesis determinants shapes mosaic Toxoplasma gondii genomes.</title>
        <authorList>
            <person name="Lorenzi H."/>
            <person name="Khan A."/>
            <person name="Behnke M.S."/>
            <person name="Namasivayam S."/>
            <person name="Swapna L.S."/>
            <person name="Hadjithomas M."/>
            <person name="Karamycheva S."/>
            <person name="Pinney D."/>
            <person name="Brunk B.P."/>
            <person name="Ajioka J.W."/>
            <person name="Ajzenberg D."/>
            <person name="Boothroyd J.C."/>
            <person name="Boyle J.P."/>
            <person name="Darde M.L."/>
            <person name="Diaz-Miranda M.A."/>
            <person name="Dubey J.P."/>
            <person name="Fritz H.M."/>
            <person name="Gennari S.M."/>
            <person name="Gregory B.D."/>
            <person name="Kim K."/>
            <person name="Saeij J.P."/>
            <person name="Su C."/>
            <person name="White M.W."/>
            <person name="Zhu X.Q."/>
            <person name="Howe D.K."/>
            <person name="Rosenthal B.M."/>
            <person name="Grigg M.E."/>
            <person name="Parkinson J."/>
            <person name="Liu L."/>
            <person name="Kissinger J.C."/>
            <person name="Roos D.S."/>
            <person name="Sibley L.D."/>
        </authorList>
    </citation>
    <scope>NUCLEOTIDE SEQUENCE [LARGE SCALE GENOMIC DNA]</scope>
    <source>
        <strain evidence="2 3">COUG</strain>
    </source>
</reference>
<comment type="caution">
    <text evidence="2">The sequence shown here is derived from an EMBL/GenBank/DDBJ whole genome shotgun (WGS) entry which is preliminary data.</text>
</comment>
<organism evidence="2 3">
    <name type="scientific">Toxoplasma gondii COUG</name>
    <dbReference type="NCBI Taxonomy" id="1074873"/>
    <lineage>
        <taxon>Eukaryota</taxon>
        <taxon>Sar</taxon>
        <taxon>Alveolata</taxon>
        <taxon>Apicomplexa</taxon>
        <taxon>Conoidasida</taxon>
        <taxon>Coccidia</taxon>
        <taxon>Eucoccidiorida</taxon>
        <taxon>Eimeriorina</taxon>
        <taxon>Sarcocystidae</taxon>
        <taxon>Toxoplasma</taxon>
    </lineage>
</organism>
<evidence type="ECO:0000313" key="3">
    <source>
        <dbReference type="Proteomes" id="UP000236343"/>
    </source>
</evidence>
<sequence>MGIRDFEMQYHVLANGDGTVDLKVGGGAIIMEERCILAPRGQGSESDPRGSQGEKIKRRKQDNMGIRRSAMIKDLRRSLARGQQGQWRTATEIHHRSERERGEGERTGRRR</sequence>
<evidence type="ECO:0000313" key="2">
    <source>
        <dbReference type="EMBL" id="PIM01509.1"/>
    </source>
</evidence>
<protein>
    <submittedName>
        <fullName evidence="2">Uncharacterized protein</fullName>
    </submittedName>
</protein>
<dbReference type="AlphaFoldDB" id="A0A2G8Y3B9"/>
<feature type="compositionally biased region" description="Basic and acidic residues" evidence="1">
    <location>
        <begin position="46"/>
        <end position="55"/>
    </location>
</feature>
<name>A0A2G8Y3B9_TOXGO</name>
<dbReference type="Proteomes" id="UP000236343">
    <property type="component" value="Unassembled WGS sequence"/>
</dbReference>
<proteinExistence type="predicted"/>
<gene>
    <name evidence="2" type="ORF">TGCOUG_392980</name>
</gene>
<feature type="compositionally biased region" description="Basic and acidic residues" evidence="1">
    <location>
        <begin position="91"/>
        <end position="111"/>
    </location>
</feature>
<dbReference type="VEuPathDB" id="ToxoDB:TGCOUG_392980"/>
<evidence type="ECO:0000256" key="1">
    <source>
        <dbReference type="SAM" id="MobiDB-lite"/>
    </source>
</evidence>